<evidence type="ECO:0000313" key="2">
    <source>
        <dbReference type="Proteomes" id="UP001161160"/>
    </source>
</evidence>
<dbReference type="RefSeq" id="WP_280756949.1">
    <property type="nucleotide sequence ID" value="NZ_JARXXW010000011.1"/>
</dbReference>
<dbReference type="PANTHER" id="PTHR39441">
    <property type="entry name" value="DUF2252 DOMAIN-CONTAINING PROTEIN"/>
    <property type="match status" value="1"/>
</dbReference>
<evidence type="ECO:0000313" key="1">
    <source>
        <dbReference type="EMBL" id="MDH6504660.1"/>
    </source>
</evidence>
<comment type="caution">
    <text evidence="1">The sequence shown here is derived from an EMBL/GenBank/DDBJ whole genome shotgun (WGS) entry which is preliminary data.</text>
</comment>
<dbReference type="Proteomes" id="UP001161160">
    <property type="component" value="Unassembled WGS sequence"/>
</dbReference>
<gene>
    <name evidence="1" type="ORF">M2127_001986</name>
</gene>
<dbReference type="InterPro" id="IPR018721">
    <property type="entry name" value="DUF2252"/>
</dbReference>
<dbReference type="Pfam" id="PF10009">
    <property type="entry name" value="DUF2252"/>
    <property type="match status" value="1"/>
</dbReference>
<organism evidence="1 2">
    <name type="scientific">Polynucleobacter sphagniphilus</name>
    <dbReference type="NCBI Taxonomy" id="1743169"/>
    <lineage>
        <taxon>Bacteria</taxon>
        <taxon>Pseudomonadati</taxon>
        <taxon>Pseudomonadota</taxon>
        <taxon>Betaproteobacteria</taxon>
        <taxon>Burkholderiales</taxon>
        <taxon>Burkholderiaceae</taxon>
        <taxon>Polynucleobacter</taxon>
    </lineage>
</organism>
<dbReference type="PANTHER" id="PTHR39441:SF1">
    <property type="entry name" value="DUF2252 DOMAIN-CONTAINING PROTEIN"/>
    <property type="match status" value="1"/>
</dbReference>
<dbReference type="EMBL" id="JARXYA010000011">
    <property type="protein sequence ID" value="MDH6504660.1"/>
    <property type="molecule type" value="Genomic_DNA"/>
</dbReference>
<name>A0AA43M9W0_9BURK</name>
<dbReference type="AlphaFoldDB" id="A0AA43M9W0"/>
<keyword evidence="2" id="KW-1185">Reference proteome</keyword>
<sequence>MPQKKNATLAAVKPHLKDKKFAVLHSVESFKDPRPSIKKRMQDGRALRKVVSLDAQGLYTPPKHRIDPITILERQAQSRITALMPIRYERMLQSPYTFYRGGAAIMAQDLANQLTTNITVQLCGDMHVSNFGFFGTAEHRLVFGINDFDETLPGSWEWDIKRLVASAIIACRSIGGDEKTCKLLVQQISGEYQAQMARYAQMPYLDLAQQFIGEKDVRKYFSKSHQKKLNAYLKLTKAQSNVQILEKLTTLVGKDRKLINNPPLIEHFDKKTHGIPLINLIDRALLNYSSSLLADRKILFQRYSLKDFARKVVGVGSVGTNCMVMYFEGDSENDALFLQYKEAQKSVLTPYLGESIYADMGRRVVAGQRLLQGAPDIFLNYGAVAFDIDKMQGFYMRQLRDMKGGIVIGGPNGVSLKNFPDYAKLFGWALALGHARSGDAAMISGYCGKSKQFGEAMYSFAKAYAKQNDADYALFCKAAKSGRLQVAKKNTI</sequence>
<proteinExistence type="predicted"/>
<accession>A0AA43M9W0</accession>
<protein>
    <submittedName>
        <fullName evidence="1">Uncharacterized protein (DUF2252 family)</fullName>
    </submittedName>
</protein>
<reference evidence="1" key="1">
    <citation type="submission" date="2023-04" db="EMBL/GenBank/DDBJ databases">
        <title>Genome Encyclopedia of Bacteria and Archaea VI: Functional Genomics of Type Strains.</title>
        <authorList>
            <person name="Whitman W."/>
        </authorList>
    </citation>
    <scope>NUCLEOTIDE SEQUENCE</scope>
    <source>
        <strain evidence="1">Enz.4-51</strain>
    </source>
</reference>